<evidence type="ECO:0000313" key="2">
    <source>
        <dbReference type="Proteomes" id="UP000183253"/>
    </source>
</evidence>
<dbReference type="STRING" id="1033731.SAMN05444145_105216"/>
<evidence type="ECO:0000313" key="1">
    <source>
        <dbReference type="EMBL" id="SEA69879.1"/>
    </source>
</evidence>
<dbReference type="OrthoDB" id="796468at2"/>
<reference evidence="1 2" key="1">
    <citation type="submission" date="2016-10" db="EMBL/GenBank/DDBJ databases">
        <authorList>
            <person name="de Groot N.N."/>
        </authorList>
    </citation>
    <scope>NUCLEOTIDE SEQUENCE [LARGE SCALE GENOMIC DNA]</scope>
    <source>
        <strain evidence="1 2">DSM 25383</strain>
    </source>
</reference>
<sequence length="206" mass="23649">MRAYSPKEIARLQIPELPLEGEWRAAFGRPSRYERWFIDGESTSGKSTFVMLLAKELCKFGKVDYISLEEGANLSFKRRTIRLQMDEVAGRFKAVTNITMEELAERLAKPKSANFVFIDSVQYTGMTFPKIKALLLDRFPRKSFIFVSQNYKGRPKGKPANDLKFDAGVKISTIGFRAYCHGRYVDGAGAYFTIWEEGAYKYYLNK</sequence>
<dbReference type="EMBL" id="FNRI01000005">
    <property type="protein sequence ID" value="SEA69879.1"/>
    <property type="molecule type" value="Genomic_DNA"/>
</dbReference>
<dbReference type="InterPro" id="IPR027417">
    <property type="entry name" value="P-loop_NTPase"/>
</dbReference>
<dbReference type="Gene3D" id="3.40.50.300">
    <property type="entry name" value="P-loop containing nucleotide triphosphate hydrolases"/>
    <property type="match status" value="1"/>
</dbReference>
<dbReference type="AlphaFoldDB" id="A0A1H4DBT2"/>
<dbReference type="Proteomes" id="UP000183253">
    <property type="component" value="Unassembled WGS sequence"/>
</dbReference>
<name>A0A1H4DBT2_9BACT</name>
<protein>
    <recommendedName>
        <fullName evidence="3">AAA+ ATPase domain-containing protein</fullName>
    </recommendedName>
</protein>
<dbReference type="RefSeq" id="WP_010260701.1">
    <property type="nucleotide sequence ID" value="NZ_CAEG01000005.1"/>
</dbReference>
<proteinExistence type="predicted"/>
<evidence type="ECO:0008006" key="3">
    <source>
        <dbReference type="Google" id="ProtNLM"/>
    </source>
</evidence>
<keyword evidence="2" id="KW-1185">Reference proteome</keyword>
<organism evidence="1 2">
    <name type="scientific">Alistipes timonensis JC136</name>
    <dbReference type="NCBI Taxonomy" id="1033731"/>
    <lineage>
        <taxon>Bacteria</taxon>
        <taxon>Pseudomonadati</taxon>
        <taxon>Bacteroidota</taxon>
        <taxon>Bacteroidia</taxon>
        <taxon>Bacteroidales</taxon>
        <taxon>Rikenellaceae</taxon>
        <taxon>Alistipes</taxon>
    </lineage>
</organism>
<dbReference type="SUPFAM" id="SSF52540">
    <property type="entry name" value="P-loop containing nucleoside triphosphate hydrolases"/>
    <property type="match status" value="1"/>
</dbReference>
<accession>A0A1H4DBT2</accession>
<gene>
    <name evidence="1" type="ORF">SAMN05444145_105216</name>
</gene>